<dbReference type="SMART" id="SM00044">
    <property type="entry name" value="CYCc"/>
    <property type="match status" value="1"/>
</dbReference>
<dbReference type="Pfam" id="PF00211">
    <property type="entry name" value="Guanylate_cyc"/>
    <property type="match status" value="1"/>
</dbReference>
<evidence type="ECO:0000313" key="3">
    <source>
        <dbReference type="EMBL" id="SDG93615.1"/>
    </source>
</evidence>
<dbReference type="InterPro" id="IPR007890">
    <property type="entry name" value="CHASE2"/>
</dbReference>
<dbReference type="GO" id="GO:0035556">
    <property type="term" value="P:intracellular signal transduction"/>
    <property type="evidence" value="ECO:0007669"/>
    <property type="project" value="InterPro"/>
</dbReference>
<dbReference type="SMART" id="SM01080">
    <property type="entry name" value="CHASE2"/>
    <property type="match status" value="1"/>
</dbReference>
<evidence type="ECO:0000259" key="2">
    <source>
        <dbReference type="PROSITE" id="PS50125"/>
    </source>
</evidence>
<dbReference type="PANTHER" id="PTHR43081">
    <property type="entry name" value="ADENYLATE CYCLASE, TERMINAL-DIFFERENTIATION SPECIFIC-RELATED"/>
    <property type="match status" value="1"/>
</dbReference>
<dbReference type="Gene3D" id="3.30.70.1230">
    <property type="entry name" value="Nucleotide cyclase"/>
    <property type="match status" value="1"/>
</dbReference>
<dbReference type="RefSeq" id="WP_176787672.1">
    <property type="nucleotide sequence ID" value="NZ_FNCV01000003.1"/>
</dbReference>
<dbReference type="Pfam" id="PF05226">
    <property type="entry name" value="CHASE2"/>
    <property type="match status" value="1"/>
</dbReference>
<dbReference type="EMBL" id="FNCV01000003">
    <property type="protein sequence ID" value="SDG93615.1"/>
    <property type="molecule type" value="Genomic_DNA"/>
</dbReference>
<organism evidence="3 4">
    <name type="scientific">Roseospirillum parvum</name>
    <dbReference type="NCBI Taxonomy" id="83401"/>
    <lineage>
        <taxon>Bacteria</taxon>
        <taxon>Pseudomonadati</taxon>
        <taxon>Pseudomonadota</taxon>
        <taxon>Alphaproteobacteria</taxon>
        <taxon>Rhodospirillales</taxon>
        <taxon>Rhodospirillaceae</taxon>
        <taxon>Roseospirillum</taxon>
    </lineage>
</organism>
<dbReference type="PANTHER" id="PTHR43081:SF1">
    <property type="entry name" value="ADENYLATE CYCLASE, TERMINAL-DIFFERENTIATION SPECIFIC"/>
    <property type="match status" value="1"/>
</dbReference>
<dbReference type="CDD" id="cd07302">
    <property type="entry name" value="CHD"/>
    <property type="match status" value="1"/>
</dbReference>
<keyword evidence="4" id="KW-1185">Reference proteome</keyword>
<protein>
    <submittedName>
        <fullName evidence="3">Adenylate cyclase</fullName>
    </submittedName>
</protein>
<keyword evidence="1" id="KW-1133">Transmembrane helix</keyword>
<feature type="transmembrane region" description="Helical" evidence="1">
    <location>
        <begin position="21"/>
        <end position="39"/>
    </location>
</feature>
<dbReference type="InterPro" id="IPR050697">
    <property type="entry name" value="Adenylyl/Guanylyl_Cyclase_3/4"/>
</dbReference>
<name>A0A1G7YB51_9PROT</name>
<dbReference type="PROSITE" id="PS50125">
    <property type="entry name" value="GUANYLATE_CYCLASE_2"/>
    <property type="match status" value="1"/>
</dbReference>
<gene>
    <name evidence="3" type="ORF">SAMN05421742_103248</name>
</gene>
<dbReference type="STRING" id="83401.SAMN05421742_103248"/>
<accession>A0A1G7YB51</accession>
<evidence type="ECO:0000313" key="4">
    <source>
        <dbReference type="Proteomes" id="UP000217076"/>
    </source>
</evidence>
<proteinExistence type="predicted"/>
<keyword evidence="1" id="KW-0472">Membrane</keyword>
<dbReference type="SUPFAM" id="SSF55073">
    <property type="entry name" value="Nucleotide cyclase"/>
    <property type="match status" value="1"/>
</dbReference>
<dbReference type="InterPro" id="IPR029787">
    <property type="entry name" value="Nucleotide_cyclase"/>
</dbReference>
<keyword evidence="1" id="KW-0812">Transmembrane</keyword>
<dbReference type="AlphaFoldDB" id="A0A1G7YB51"/>
<dbReference type="Proteomes" id="UP000217076">
    <property type="component" value="Unassembled WGS sequence"/>
</dbReference>
<dbReference type="GO" id="GO:0006171">
    <property type="term" value="P:cAMP biosynthetic process"/>
    <property type="evidence" value="ECO:0007669"/>
    <property type="project" value="TreeGrafter"/>
</dbReference>
<evidence type="ECO:0000256" key="1">
    <source>
        <dbReference type="SAM" id="Phobius"/>
    </source>
</evidence>
<reference evidence="4" key="1">
    <citation type="submission" date="2016-10" db="EMBL/GenBank/DDBJ databases">
        <authorList>
            <person name="Varghese N."/>
            <person name="Submissions S."/>
        </authorList>
    </citation>
    <scope>NUCLEOTIDE SEQUENCE [LARGE SCALE GENOMIC DNA]</scope>
    <source>
        <strain evidence="4">930I</strain>
    </source>
</reference>
<dbReference type="GO" id="GO:0004016">
    <property type="term" value="F:adenylate cyclase activity"/>
    <property type="evidence" value="ECO:0007669"/>
    <property type="project" value="UniProtKB-ARBA"/>
</dbReference>
<feature type="domain" description="Guanylate cyclase" evidence="2">
    <location>
        <begin position="494"/>
        <end position="633"/>
    </location>
</feature>
<dbReference type="InterPro" id="IPR001054">
    <property type="entry name" value="A/G_cyclase"/>
</dbReference>
<sequence length="761" mass="82343">MASETPTRLGRLRRALLSLRALRLLLTAGLLGGGAWLTWSQPYLVDFTREQVWDELVSRAPRQPPANLPFQVRVIDIDERSLDRHGQWPWPRTRIARLLDELRAAGARVAVMDTIFAEPDRTTLARVIDDLSADLPDFQSPLPPTALAALPDNDQVLVRALRRMPTVLGFSVTESPTEGRLDSLPRIRFDNRRHQRYLPRYEGSVASLPELQAAAAMNAALIMVTDPDGVLRWVPLLVRAGPDNAPTLSSAALAVALEAPIAAHSRDRGLEAVSIGAYTIPTDRFGRMRLYDSGSRPDRYVSATDVLDGTLPEGALENAIVVVGSSAAGLKDIRITALEGAVPGVEIHLQALEQILAGQFLTRPDSVRQAELAGLIAVSLLMLGLAATQGGAAQGGRRSVPIAPWMIAVIAAGGVTATALWAFQTRGVLVDPLWPAGTVLLAGLVERLILLAEVHRERSRIRNAFTRYLAPALVDRLSADPSMLRLGGDRRDLTVMFADVRGFTAISERFSDRPEDLTRLINRLLTPLTEAVLAEGGTVDKYMGDCIMAFWNAPVDVADHARAACRTALAFRRAMVGINAELSQDPGLTGLLDGLAIGTGLNSGTCFVGNMGADQRFDYSVIGNAVNLASRLEGQCKTYLVDVVVGEETARLAGDAFRFFELDRVAVKGMQRPAAVFTLLAEAPPGAEPDLDRLIDRQGAFLTAYRSQDWDAAESHLEALKDHPAAGPVARYLGMMAGRLAAFRATPPGTDWDGTFRATEK</sequence>